<evidence type="ECO:0000313" key="1">
    <source>
        <dbReference type="EMBL" id="VAX00104.1"/>
    </source>
</evidence>
<dbReference type="AlphaFoldDB" id="A0A3B1AJR6"/>
<dbReference type="Pfam" id="PF10973">
    <property type="entry name" value="DUF2799"/>
    <property type="match status" value="1"/>
</dbReference>
<dbReference type="EMBL" id="UOFS01000042">
    <property type="protein sequence ID" value="VAX00104.1"/>
    <property type="molecule type" value="Genomic_DNA"/>
</dbReference>
<sequence>MKHHHTNLLFLNSLRLKPLLLEISFLSLLLMTLSACSVITETECRFANFAELGYADASKGKLREHFNKYQEKCLSYNIDLSEEIVMYDLGRERGLHNYCNSVKFSSQCDRGNNGGNVKSYLHINAEMLRLRSGLPNVGSSINQQ</sequence>
<dbReference type="InterPro" id="IPR021242">
    <property type="entry name" value="DUF2799"/>
</dbReference>
<organism evidence="1">
    <name type="scientific">hydrothermal vent metagenome</name>
    <dbReference type="NCBI Taxonomy" id="652676"/>
    <lineage>
        <taxon>unclassified sequences</taxon>
        <taxon>metagenomes</taxon>
        <taxon>ecological metagenomes</taxon>
    </lineage>
</organism>
<reference evidence="1" key="1">
    <citation type="submission" date="2018-06" db="EMBL/GenBank/DDBJ databases">
        <authorList>
            <person name="Zhirakovskaya E."/>
        </authorList>
    </citation>
    <scope>NUCLEOTIDE SEQUENCE</scope>
</reference>
<protein>
    <submittedName>
        <fullName evidence="1">Uncharacterized protein</fullName>
    </submittedName>
</protein>
<name>A0A3B1AJR6_9ZZZZ</name>
<gene>
    <name evidence="1" type="ORF">MNBD_GAMMA22-1131</name>
</gene>
<accession>A0A3B1AJR6</accession>
<proteinExistence type="predicted"/>